<organism evidence="2 3">
    <name type="scientific">Pseudolactococcus insecticola</name>
    <dbReference type="NCBI Taxonomy" id="2709158"/>
    <lineage>
        <taxon>Bacteria</taxon>
        <taxon>Bacillati</taxon>
        <taxon>Bacillota</taxon>
        <taxon>Bacilli</taxon>
        <taxon>Lactobacillales</taxon>
        <taxon>Streptococcaceae</taxon>
        <taxon>Pseudolactococcus</taxon>
    </lineage>
</organism>
<gene>
    <name evidence="2" type="ORF">Hs20B_17650</name>
</gene>
<proteinExistence type="predicted"/>
<dbReference type="RefSeq" id="WP_172357788.1">
    <property type="nucleotide sequence ID" value="NZ_BLLH01000013.1"/>
</dbReference>
<dbReference type="EMBL" id="BLLH01000013">
    <property type="protein sequence ID" value="GFH41367.1"/>
    <property type="molecule type" value="Genomic_DNA"/>
</dbReference>
<accession>A0A6A0BC33</accession>
<evidence type="ECO:0000313" key="2">
    <source>
        <dbReference type="EMBL" id="GFH41367.1"/>
    </source>
</evidence>
<dbReference type="Proteomes" id="UP000475928">
    <property type="component" value="Unassembled WGS sequence"/>
</dbReference>
<keyword evidence="1" id="KW-1133">Transmembrane helix</keyword>
<evidence type="ECO:0000313" key="3">
    <source>
        <dbReference type="Proteomes" id="UP000475928"/>
    </source>
</evidence>
<evidence type="ECO:0000256" key="1">
    <source>
        <dbReference type="SAM" id="Phobius"/>
    </source>
</evidence>
<keyword evidence="3" id="KW-1185">Reference proteome</keyword>
<keyword evidence="1" id="KW-0812">Transmembrane</keyword>
<name>A0A6A0BC33_9LACT</name>
<reference evidence="2 3" key="1">
    <citation type="submission" date="2020-02" db="EMBL/GenBank/DDBJ databases">
        <title>Draft genome sequence of Lactococcus sp. Hs20B0-1.</title>
        <authorList>
            <person name="Noda S."/>
            <person name="Yuki M."/>
            <person name="Ohkuma M."/>
        </authorList>
    </citation>
    <scope>NUCLEOTIDE SEQUENCE [LARGE SCALE GENOMIC DNA]</scope>
    <source>
        <strain evidence="2 3">Hs20B0-1</strain>
    </source>
</reference>
<dbReference type="AlphaFoldDB" id="A0A6A0BC33"/>
<protein>
    <submittedName>
        <fullName evidence="2">Uncharacterized protein</fullName>
    </submittedName>
</protein>
<feature type="transmembrane region" description="Helical" evidence="1">
    <location>
        <begin position="7"/>
        <end position="27"/>
    </location>
</feature>
<sequence>MKKIMTCVIVLCLTITYLIIVPSGIYIKPQVRQEVELFISNPEKSDVVASTTIREKFEKMGSAKVKNISDPQGGNKKELVFAFEANHETYTVVMAKHGLFSWRLKEIY</sequence>
<keyword evidence="1" id="KW-0472">Membrane</keyword>
<comment type="caution">
    <text evidence="2">The sequence shown here is derived from an EMBL/GenBank/DDBJ whole genome shotgun (WGS) entry which is preliminary data.</text>
</comment>